<dbReference type="EMBL" id="QWKZ01000011">
    <property type="protein sequence ID" value="RIH88584.1"/>
    <property type="molecule type" value="Genomic_DNA"/>
</dbReference>
<keyword evidence="1" id="KW-1133">Transmembrane helix</keyword>
<evidence type="ECO:0000313" key="3">
    <source>
        <dbReference type="Proteomes" id="UP000265800"/>
    </source>
</evidence>
<feature type="transmembrane region" description="Helical" evidence="1">
    <location>
        <begin position="69"/>
        <end position="86"/>
    </location>
</feature>
<feature type="transmembrane region" description="Helical" evidence="1">
    <location>
        <begin position="98"/>
        <end position="121"/>
    </location>
</feature>
<dbReference type="PANTHER" id="PTHR39085">
    <property type="entry name" value="SLL0924 PROTEIN"/>
    <property type="match status" value="1"/>
</dbReference>
<dbReference type="AlphaFoldDB" id="A0A399EVK4"/>
<dbReference type="PANTHER" id="PTHR39085:SF1">
    <property type="entry name" value="SLL0924 PROTEIN"/>
    <property type="match status" value="1"/>
</dbReference>
<organism evidence="2 3">
    <name type="scientific">Meiothermus luteus</name>
    <dbReference type="NCBI Taxonomy" id="2026184"/>
    <lineage>
        <taxon>Bacteria</taxon>
        <taxon>Thermotogati</taxon>
        <taxon>Deinococcota</taxon>
        <taxon>Deinococci</taxon>
        <taxon>Thermales</taxon>
        <taxon>Thermaceae</taxon>
        <taxon>Meiothermus</taxon>
    </lineage>
</organism>
<evidence type="ECO:0000313" key="2">
    <source>
        <dbReference type="EMBL" id="RIH88584.1"/>
    </source>
</evidence>
<proteinExistence type="predicted"/>
<accession>A0A399EVK4</accession>
<dbReference type="InterPro" id="IPR019250">
    <property type="entry name" value="DUF2227_metal-bd"/>
</dbReference>
<evidence type="ECO:0008006" key="4">
    <source>
        <dbReference type="Google" id="ProtNLM"/>
    </source>
</evidence>
<keyword evidence="1" id="KW-0812">Transmembrane</keyword>
<comment type="caution">
    <text evidence="2">The sequence shown here is derived from an EMBL/GenBank/DDBJ whole genome shotgun (WGS) entry which is preliminary data.</text>
</comment>
<dbReference type="OrthoDB" id="69351at2"/>
<protein>
    <recommendedName>
        <fullName evidence="4">Hydrolase</fullName>
    </recommendedName>
</protein>
<reference evidence="2 3" key="1">
    <citation type="submission" date="2018-08" db="EMBL/GenBank/DDBJ databases">
        <title>Meiothermus luteus KCTC 52599 genome sequencing project.</title>
        <authorList>
            <person name="Da Costa M.S."/>
            <person name="Albuquerque L."/>
            <person name="Raposo P."/>
            <person name="Froufe H.J.C."/>
            <person name="Barroso C.S."/>
            <person name="Egas C."/>
        </authorList>
    </citation>
    <scope>NUCLEOTIDE SEQUENCE [LARGE SCALE GENOMIC DNA]</scope>
    <source>
        <strain evidence="2 3">KCTC 52599</strain>
    </source>
</reference>
<gene>
    <name evidence="2" type="ORF">Mlute_00545</name>
</gene>
<name>A0A399EVK4_9DEIN</name>
<sequence>MPSGRVHEAINLSVLGLAAAAYWAYREELALPEPVAVAFVGSYLVGTFLITPDLDLAERRVRSKGRWGWLGWLWVPYGWMFSHRGLSHTWIVGPLTRLLYLGVVGLALGWATLALAGYLRLGFDLRASLRAPPQEVVWALVMGYYTSQWLHLLADGIWPDPIPLGRPRRRR</sequence>
<dbReference type="RefSeq" id="WP_119359227.1">
    <property type="nucleotide sequence ID" value="NZ_QWKZ01000011.1"/>
</dbReference>
<evidence type="ECO:0000256" key="1">
    <source>
        <dbReference type="SAM" id="Phobius"/>
    </source>
</evidence>
<keyword evidence="3" id="KW-1185">Reference proteome</keyword>
<feature type="transmembrane region" description="Helical" evidence="1">
    <location>
        <begin position="9"/>
        <end position="25"/>
    </location>
</feature>
<keyword evidence="1" id="KW-0472">Membrane</keyword>
<feature type="transmembrane region" description="Helical" evidence="1">
    <location>
        <begin position="37"/>
        <end position="57"/>
    </location>
</feature>
<dbReference type="Proteomes" id="UP000265800">
    <property type="component" value="Unassembled WGS sequence"/>
</dbReference>
<dbReference type="Pfam" id="PF09988">
    <property type="entry name" value="DUF2227"/>
    <property type="match status" value="1"/>
</dbReference>